<evidence type="ECO:0000256" key="11">
    <source>
        <dbReference type="ARBA" id="ARBA00033056"/>
    </source>
</evidence>
<keyword evidence="7 13" id="KW-0460">Magnesium</keyword>
<gene>
    <name evidence="17" type="ORF">DV711_00270</name>
</gene>
<protein>
    <recommendedName>
        <fullName evidence="4">ADP-ribose pyrophosphatase</fullName>
        <ecNumber evidence="3">3.6.1.13</ecNumber>
    </recommendedName>
    <alternativeName>
        <fullName evidence="9">ADP-ribose diphosphatase</fullName>
    </alternativeName>
    <alternativeName>
        <fullName evidence="11">ADP-ribose phosphohydrolase</fullName>
    </alternativeName>
    <alternativeName>
        <fullName evidence="10">Adenosine diphosphoribose pyrophosphatase</fullName>
    </alternativeName>
</protein>
<dbReference type="InterPro" id="IPR015797">
    <property type="entry name" value="NUDIX_hydrolase-like_dom_sf"/>
</dbReference>
<dbReference type="InterPro" id="IPR020476">
    <property type="entry name" value="Nudix_hydrolase"/>
</dbReference>
<keyword evidence="18" id="KW-1185">Reference proteome</keyword>
<evidence type="ECO:0000256" key="8">
    <source>
        <dbReference type="ARBA" id="ARBA00025164"/>
    </source>
</evidence>
<accession>A0A369WPS6</accession>
<feature type="binding site" evidence="13">
    <location>
        <position position="110"/>
    </location>
    <ligand>
        <name>Mg(2+)</name>
        <dbReference type="ChEBI" id="CHEBI:18420"/>
        <label>1</label>
    </ligand>
</feature>
<sequence>MSIKNAPTFSTEDIELLQTERVYDGFFKLDRVQLRHRLFDGGWSDPLTRELFVRDDAVCLLPYDPVRDQVLLIEQFRVGALQDPSSPWLLELVAGIVEPGETVEQVALREAEEEAGLSVQRLEPICCYHVSPGGSQEQIHLLCGQIDSRDQGGIFGLAHEGEDIRALVVSRKEAFAAVTEGRINNAATLIALQWLQMNHQRLQQLWDSDKSGESENSADNQETAQ</sequence>
<reference evidence="17 18" key="1">
    <citation type="submission" date="2018-07" db="EMBL/GenBank/DDBJ databases">
        <title>Motiliproteus coralliicola sp. nov., a bacterium isolated from Coral.</title>
        <authorList>
            <person name="Wang G."/>
        </authorList>
    </citation>
    <scope>NUCLEOTIDE SEQUENCE [LARGE SCALE GENOMIC DNA]</scope>
    <source>
        <strain evidence="17 18">C34</strain>
    </source>
</reference>
<dbReference type="Pfam" id="PF00293">
    <property type="entry name" value="NUDIX"/>
    <property type="match status" value="1"/>
</dbReference>
<dbReference type="PRINTS" id="PR00502">
    <property type="entry name" value="NUDIXFAMILY"/>
</dbReference>
<evidence type="ECO:0000256" key="1">
    <source>
        <dbReference type="ARBA" id="ARBA00001946"/>
    </source>
</evidence>
<feature type="binding site" evidence="13">
    <location>
        <position position="162"/>
    </location>
    <ligand>
        <name>Mg(2+)</name>
        <dbReference type="ChEBI" id="CHEBI:18420"/>
        <label>1</label>
    </ligand>
</feature>
<comment type="cofactor">
    <cofactor evidence="1 13">
        <name>Mg(2+)</name>
        <dbReference type="ChEBI" id="CHEBI:18420"/>
    </cofactor>
</comment>
<evidence type="ECO:0000313" key="17">
    <source>
        <dbReference type="EMBL" id="RDE24080.1"/>
    </source>
</evidence>
<dbReference type="EMBL" id="QQOH01000001">
    <property type="protein sequence ID" value="RDE24080.1"/>
    <property type="molecule type" value="Genomic_DNA"/>
</dbReference>
<dbReference type="GO" id="GO:0047631">
    <property type="term" value="F:ADP-ribose diphosphatase activity"/>
    <property type="evidence" value="ECO:0007669"/>
    <property type="project" value="UniProtKB-EC"/>
</dbReference>
<evidence type="ECO:0000256" key="14">
    <source>
        <dbReference type="PIRSR" id="PIRSR604385-3"/>
    </source>
</evidence>
<dbReference type="GO" id="GO:0019693">
    <property type="term" value="P:ribose phosphate metabolic process"/>
    <property type="evidence" value="ECO:0007669"/>
    <property type="project" value="TreeGrafter"/>
</dbReference>
<evidence type="ECO:0000256" key="9">
    <source>
        <dbReference type="ARBA" id="ARBA00030162"/>
    </source>
</evidence>
<evidence type="ECO:0000313" key="18">
    <source>
        <dbReference type="Proteomes" id="UP000253769"/>
    </source>
</evidence>
<feature type="binding site" evidence="13">
    <location>
        <position position="114"/>
    </location>
    <ligand>
        <name>Mg(2+)</name>
        <dbReference type="ChEBI" id="CHEBI:18420"/>
        <label>1</label>
    </ligand>
</feature>
<evidence type="ECO:0000256" key="6">
    <source>
        <dbReference type="ARBA" id="ARBA00022801"/>
    </source>
</evidence>
<proteinExistence type="inferred from homology"/>
<feature type="binding site" evidence="13">
    <location>
        <position position="94"/>
    </location>
    <ligand>
        <name>Mg(2+)</name>
        <dbReference type="ChEBI" id="CHEBI:18420"/>
        <label>1</label>
    </ligand>
</feature>
<dbReference type="PANTHER" id="PTHR11839:SF5">
    <property type="entry name" value="ADP-RIBOSE PYROPHOSPHATASE"/>
    <property type="match status" value="1"/>
</dbReference>
<dbReference type="PROSITE" id="PS00893">
    <property type="entry name" value="NUDIX_BOX"/>
    <property type="match status" value="1"/>
</dbReference>
<comment type="similarity">
    <text evidence="2">Belongs to the Nudix hydrolase family. NudF subfamily.</text>
</comment>
<name>A0A369WPS6_9GAMM</name>
<evidence type="ECO:0000256" key="7">
    <source>
        <dbReference type="ARBA" id="ARBA00022842"/>
    </source>
</evidence>
<dbReference type="GO" id="GO:0019144">
    <property type="term" value="F:ADP-sugar diphosphatase activity"/>
    <property type="evidence" value="ECO:0007669"/>
    <property type="project" value="TreeGrafter"/>
</dbReference>
<dbReference type="Proteomes" id="UP000253769">
    <property type="component" value="Unassembled WGS sequence"/>
</dbReference>
<feature type="domain" description="Nudix hydrolase" evidence="16">
    <location>
        <begin position="53"/>
        <end position="196"/>
    </location>
</feature>
<evidence type="ECO:0000256" key="13">
    <source>
        <dbReference type="PIRSR" id="PIRSR604385-2"/>
    </source>
</evidence>
<organism evidence="17 18">
    <name type="scientific">Motiliproteus coralliicola</name>
    <dbReference type="NCBI Taxonomy" id="2283196"/>
    <lineage>
        <taxon>Bacteria</taxon>
        <taxon>Pseudomonadati</taxon>
        <taxon>Pseudomonadota</taxon>
        <taxon>Gammaproteobacteria</taxon>
        <taxon>Oceanospirillales</taxon>
        <taxon>Oceanospirillaceae</taxon>
        <taxon>Motiliproteus</taxon>
    </lineage>
</organism>
<keyword evidence="6 15" id="KW-0378">Hydrolase</keyword>
<dbReference type="InterPro" id="IPR020084">
    <property type="entry name" value="NUDIX_hydrolase_CS"/>
</dbReference>
<evidence type="ECO:0000256" key="2">
    <source>
        <dbReference type="ARBA" id="ARBA00007482"/>
    </source>
</evidence>
<evidence type="ECO:0000256" key="3">
    <source>
        <dbReference type="ARBA" id="ARBA00012453"/>
    </source>
</evidence>
<evidence type="ECO:0000256" key="10">
    <source>
        <dbReference type="ARBA" id="ARBA00030308"/>
    </source>
</evidence>
<evidence type="ECO:0000256" key="12">
    <source>
        <dbReference type="ARBA" id="ARBA00049546"/>
    </source>
</evidence>
<dbReference type="RefSeq" id="WP_114693661.1">
    <property type="nucleotide sequence ID" value="NZ_QQOH01000001.1"/>
</dbReference>
<dbReference type="PROSITE" id="PS51462">
    <property type="entry name" value="NUDIX"/>
    <property type="match status" value="1"/>
</dbReference>
<dbReference type="OrthoDB" id="5292471at2"/>
<dbReference type="AlphaFoldDB" id="A0A369WPS6"/>
<evidence type="ECO:0000256" key="4">
    <source>
        <dbReference type="ARBA" id="ARBA00013297"/>
    </source>
</evidence>
<dbReference type="Gene3D" id="3.90.79.10">
    <property type="entry name" value="Nucleoside Triphosphate Pyrophosphohydrolase"/>
    <property type="match status" value="1"/>
</dbReference>
<dbReference type="SUPFAM" id="SSF55811">
    <property type="entry name" value="Nudix"/>
    <property type="match status" value="1"/>
</dbReference>
<comment type="function">
    <text evidence="8">Acts on ADP-mannose and ADP-glucose as well as ADP-ribose. Prevents glycogen biosynthesis. The reaction catalyzed by this enzyme is a limiting step of the gluconeogenic process.</text>
</comment>
<evidence type="ECO:0000259" key="16">
    <source>
        <dbReference type="PROSITE" id="PS51462"/>
    </source>
</evidence>
<evidence type="ECO:0000256" key="15">
    <source>
        <dbReference type="RuleBase" id="RU003476"/>
    </source>
</evidence>
<dbReference type="GO" id="GO:0046872">
    <property type="term" value="F:metal ion binding"/>
    <property type="evidence" value="ECO:0007669"/>
    <property type="project" value="UniProtKB-KW"/>
</dbReference>
<dbReference type="PANTHER" id="PTHR11839">
    <property type="entry name" value="UDP/ADP-SUGAR PYROPHOSPHATASE"/>
    <property type="match status" value="1"/>
</dbReference>
<dbReference type="NCBIfam" id="NF008003">
    <property type="entry name" value="PRK10729.1"/>
    <property type="match status" value="1"/>
</dbReference>
<keyword evidence="5 13" id="KW-0479">Metal-binding</keyword>
<evidence type="ECO:0000256" key="5">
    <source>
        <dbReference type="ARBA" id="ARBA00022723"/>
    </source>
</evidence>
<dbReference type="InterPro" id="IPR004385">
    <property type="entry name" value="NDP_pyrophosphatase"/>
</dbReference>
<dbReference type="NCBIfam" id="TIGR00052">
    <property type="entry name" value="nudix-type nucleoside diphosphatase, YffH/AdpP family"/>
    <property type="match status" value="1"/>
</dbReference>
<dbReference type="CDD" id="cd24155">
    <property type="entry name" value="NUDIX_ADPRase"/>
    <property type="match status" value="1"/>
</dbReference>
<comment type="caution">
    <text evidence="17">The sequence shown here is derived from an EMBL/GenBank/DDBJ whole genome shotgun (WGS) entry which is preliminary data.</text>
</comment>
<feature type="short sequence motif" description="Nudix box" evidence="14">
    <location>
        <begin position="95"/>
        <end position="117"/>
    </location>
</feature>
<dbReference type="EC" id="3.6.1.13" evidence="3"/>
<dbReference type="GO" id="GO:0006753">
    <property type="term" value="P:nucleoside phosphate metabolic process"/>
    <property type="evidence" value="ECO:0007669"/>
    <property type="project" value="TreeGrafter"/>
</dbReference>
<dbReference type="InterPro" id="IPR000086">
    <property type="entry name" value="NUDIX_hydrolase_dom"/>
</dbReference>
<dbReference type="GO" id="GO:0005829">
    <property type="term" value="C:cytosol"/>
    <property type="evidence" value="ECO:0007669"/>
    <property type="project" value="TreeGrafter"/>
</dbReference>
<comment type="catalytic activity">
    <reaction evidence="12">
        <text>ADP-D-ribose + H2O = D-ribose 5-phosphate + AMP + 2 H(+)</text>
        <dbReference type="Rhea" id="RHEA:10412"/>
        <dbReference type="ChEBI" id="CHEBI:15377"/>
        <dbReference type="ChEBI" id="CHEBI:15378"/>
        <dbReference type="ChEBI" id="CHEBI:57967"/>
        <dbReference type="ChEBI" id="CHEBI:78346"/>
        <dbReference type="ChEBI" id="CHEBI:456215"/>
        <dbReference type="EC" id="3.6.1.13"/>
    </reaction>
</comment>